<proteinExistence type="predicted"/>
<organism evidence="1 4">
    <name type="scientific">Acinetobacter wanghuae</name>
    <dbReference type="NCBI Taxonomy" id="2662362"/>
    <lineage>
        <taxon>Bacteria</taxon>
        <taxon>Pseudomonadati</taxon>
        <taxon>Pseudomonadota</taxon>
        <taxon>Gammaproteobacteria</taxon>
        <taxon>Moraxellales</taxon>
        <taxon>Moraxellaceae</taxon>
        <taxon>Acinetobacter</taxon>
    </lineage>
</organism>
<dbReference type="Proteomes" id="UP000480556">
    <property type="component" value="Unassembled WGS sequence"/>
</dbReference>
<reference evidence="3 4" key="1">
    <citation type="submission" date="2019-10" db="EMBL/GenBank/DDBJ databases">
        <authorList>
            <person name="Dong K."/>
        </authorList>
    </citation>
    <scope>NUCLEOTIDE SEQUENCE [LARGE SCALE GENOMIC DNA]</scope>
    <source>
        <strain evidence="2">Dk386</strain>
        <strain evidence="3">dk386</strain>
        <strain evidence="1">Dk771</strain>
        <strain evidence="4">dk771</strain>
    </source>
</reference>
<dbReference type="Proteomes" id="UP000327478">
    <property type="component" value="Chromosome"/>
</dbReference>
<dbReference type="AlphaFoldDB" id="A0A5Q0NYU6"/>
<evidence type="ECO:0000313" key="2">
    <source>
        <dbReference type="EMBL" id="QGA10077.1"/>
    </source>
</evidence>
<name>A0A5Q0NYU6_9GAMM</name>
<sequence>MFSLFSGKISGVFTLIAQGISKVVGLITKAVITVVDEVVETVSELTAPLTEKLTALPVLGDTISTVLDVTTDLLGDVSQGVHAISDKLIAGDLLGGVDTALNGTTDLVGSTLNGVSDILDSVLTTTAPLTTPLTQLPVLGDVIDAVGQTASNLSGLVAETGDYVAGIQPLDLVGDLLNNPVASVGGVVQDVSGTLDALLDDLAPITDTAAALPLVGGVVSTVGSTVGAVNDGLYDLGSQLTQVKPLDLDLNISLYG</sequence>
<evidence type="ECO:0000313" key="4">
    <source>
        <dbReference type="Proteomes" id="UP000480556"/>
    </source>
</evidence>
<dbReference type="EMBL" id="CP045650">
    <property type="protein sequence ID" value="QGA10077.1"/>
    <property type="molecule type" value="Genomic_DNA"/>
</dbReference>
<accession>A0A5Q0NYU6</accession>
<dbReference type="RefSeq" id="WP_153370351.1">
    <property type="nucleotide sequence ID" value="NZ_CP045650.1"/>
</dbReference>
<keyword evidence="3" id="KW-1185">Reference proteome</keyword>
<evidence type="ECO:0000313" key="3">
    <source>
        <dbReference type="Proteomes" id="UP000327478"/>
    </source>
</evidence>
<protein>
    <submittedName>
        <fullName evidence="1">Uncharacterized protein</fullName>
    </submittedName>
</protein>
<dbReference type="EMBL" id="WITK01000007">
    <property type="protein sequence ID" value="MQW91979.1"/>
    <property type="molecule type" value="Genomic_DNA"/>
</dbReference>
<evidence type="ECO:0000313" key="1">
    <source>
        <dbReference type="EMBL" id="MQW91979.1"/>
    </source>
</evidence>
<gene>
    <name evidence="2" type="ORF">GFH30_01080</name>
    <name evidence="1" type="ORF">GHJ48_06135</name>
</gene>